<name>A0A179FEV7_PURLI</name>
<dbReference type="PANTHER" id="PTHR43441:SF2">
    <property type="entry name" value="FAMILY ACETYLTRANSFERASE, PUTATIVE (AFU_ORTHOLOGUE AFUA_7G00850)-RELATED"/>
    <property type="match status" value="1"/>
</dbReference>
<feature type="region of interest" description="Disordered" evidence="1">
    <location>
        <begin position="1"/>
        <end position="32"/>
    </location>
</feature>
<dbReference type="SUPFAM" id="SSF55729">
    <property type="entry name" value="Acyl-CoA N-acyltransferases (Nat)"/>
    <property type="match status" value="1"/>
</dbReference>
<evidence type="ECO:0000313" key="4">
    <source>
        <dbReference type="Proteomes" id="UP000078340"/>
    </source>
</evidence>
<dbReference type="GeneID" id="28893407"/>
<dbReference type="Pfam" id="PF13302">
    <property type="entry name" value="Acetyltransf_3"/>
    <property type="match status" value="1"/>
</dbReference>
<dbReference type="PROSITE" id="PS51186">
    <property type="entry name" value="GNAT"/>
    <property type="match status" value="1"/>
</dbReference>
<dbReference type="OMA" id="FRKHMVI"/>
<feature type="domain" description="N-acetyltransferase" evidence="2">
    <location>
        <begin position="41"/>
        <end position="198"/>
    </location>
</feature>
<dbReference type="FunFam" id="3.40.630.30:FF:000047">
    <property type="entry name" value="Acetyltransferase, GNAT family"/>
    <property type="match status" value="1"/>
</dbReference>
<dbReference type="RefSeq" id="XP_018173044.1">
    <property type="nucleotide sequence ID" value="XM_018328358.1"/>
</dbReference>
<dbReference type="InterPro" id="IPR016181">
    <property type="entry name" value="Acyl_CoA_acyltransferase"/>
</dbReference>
<dbReference type="KEGG" id="plj:28893407"/>
<dbReference type="Proteomes" id="UP000078340">
    <property type="component" value="Unassembled WGS sequence"/>
</dbReference>
<dbReference type="EMBL" id="LSBI01000027">
    <property type="protein sequence ID" value="OAQ63927.1"/>
    <property type="molecule type" value="Genomic_DNA"/>
</dbReference>
<comment type="caution">
    <text evidence="3">The sequence shown here is derived from an EMBL/GenBank/DDBJ whole genome shotgun (WGS) entry which is preliminary data.</text>
</comment>
<gene>
    <name evidence="3" type="ORF">VFPFJ_11291</name>
</gene>
<reference evidence="3 4" key="1">
    <citation type="submission" date="2016-02" db="EMBL/GenBank/DDBJ databases">
        <title>Biosynthesis of antibiotic leucinostatins and their inhibition on Phytophthora in bio-control Purpureocillium lilacinum.</title>
        <authorList>
            <person name="Wang G."/>
            <person name="Liu Z."/>
            <person name="Lin R."/>
            <person name="Li E."/>
            <person name="Mao Z."/>
            <person name="Ling J."/>
            <person name="Yin W."/>
            <person name="Xie B."/>
        </authorList>
    </citation>
    <scope>NUCLEOTIDE SEQUENCE [LARGE SCALE GENOMIC DNA]</scope>
    <source>
        <strain evidence="3">PLFJ-1</strain>
    </source>
</reference>
<sequence length="244" mass="27094">MTQQKQQHLEHGQPVGPPAPARDRDAPVPFPPHEALVGKTVSLVPLSAGAHAASLYAHLGGEENLWRWTYMMSAGWRDGRECEEACEAWSKGTDPQFYAVVKQSSGEAVGMMSYLSVVPAHRRIEIGSVILGDAAKGSRVGTEAYALLVESAFALGYLRVEWKANAFNARSLKAARRLGFTFEGIFRKHMVVKGRERDTAYFSITDEEWPAVKHGFDAWLADDNFDEQGVQKRKLEECRGESKN</sequence>
<protein>
    <submittedName>
        <fullName evidence="3">GNAT family acetyltransferase</fullName>
    </submittedName>
</protein>
<keyword evidence="3" id="KW-0808">Transferase</keyword>
<dbReference type="AlphaFoldDB" id="A0A179FEV7"/>
<evidence type="ECO:0000313" key="3">
    <source>
        <dbReference type="EMBL" id="OAQ63927.1"/>
    </source>
</evidence>
<proteinExistence type="predicted"/>
<accession>A0A179FEV7</accession>
<dbReference type="Gene3D" id="3.40.630.30">
    <property type="match status" value="1"/>
</dbReference>
<evidence type="ECO:0000259" key="2">
    <source>
        <dbReference type="PROSITE" id="PS51186"/>
    </source>
</evidence>
<dbReference type="GO" id="GO:0008999">
    <property type="term" value="F:protein-N-terminal-alanine acetyltransferase activity"/>
    <property type="evidence" value="ECO:0007669"/>
    <property type="project" value="TreeGrafter"/>
</dbReference>
<dbReference type="InterPro" id="IPR051908">
    <property type="entry name" value="Ribosomal_N-acetyltransferase"/>
</dbReference>
<dbReference type="InterPro" id="IPR000182">
    <property type="entry name" value="GNAT_dom"/>
</dbReference>
<evidence type="ECO:0000256" key="1">
    <source>
        <dbReference type="SAM" id="MobiDB-lite"/>
    </source>
</evidence>
<dbReference type="GO" id="GO:1990189">
    <property type="term" value="F:protein N-terminal-serine acetyltransferase activity"/>
    <property type="evidence" value="ECO:0007669"/>
    <property type="project" value="TreeGrafter"/>
</dbReference>
<dbReference type="PANTHER" id="PTHR43441">
    <property type="entry name" value="RIBOSOMAL-PROTEIN-SERINE ACETYLTRANSFERASE"/>
    <property type="match status" value="1"/>
</dbReference>
<organism evidence="3 4">
    <name type="scientific">Purpureocillium lilacinum</name>
    <name type="common">Paecilomyces lilacinus</name>
    <dbReference type="NCBI Taxonomy" id="33203"/>
    <lineage>
        <taxon>Eukaryota</taxon>
        <taxon>Fungi</taxon>
        <taxon>Dikarya</taxon>
        <taxon>Ascomycota</taxon>
        <taxon>Pezizomycotina</taxon>
        <taxon>Sordariomycetes</taxon>
        <taxon>Hypocreomycetidae</taxon>
        <taxon>Hypocreales</taxon>
        <taxon>Ophiocordycipitaceae</taxon>
        <taxon>Purpureocillium</taxon>
    </lineage>
</organism>